<feature type="compositionally biased region" description="Basic and acidic residues" evidence="7">
    <location>
        <begin position="394"/>
        <end position="418"/>
    </location>
</feature>
<reference evidence="8 9" key="2">
    <citation type="submission" date="2018-11" db="EMBL/GenBank/DDBJ databases">
        <authorList>
            <consortium name="Pathogen Informatics"/>
        </authorList>
    </citation>
    <scope>NUCLEOTIDE SEQUENCE [LARGE SCALE GENOMIC DNA]</scope>
</reference>
<feature type="compositionally biased region" description="Basic and acidic residues" evidence="7">
    <location>
        <begin position="182"/>
        <end position="209"/>
    </location>
</feature>
<dbReference type="WBParaSite" id="ASIM_0001540801-mRNA-1">
    <property type="protein sequence ID" value="ASIM_0001540801-mRNA-1"/>
    <property type="gene ID" value="ASIM_0001540801"/>
</dbReference>
<dbReference type="PANTHER" id="PTHR15081">
    <property type="entry name" value="NUCLEAR AUTOANTIGENIC SPERM PROTEIN NASP -RELATED"/>
    <property type="match status" value="1"/>
</dbReference>
<dbReference type="InterPro" id="IPR051730">
    <property type="entry name" value="NASP-like"/>
</dbReference>
<evidence type="ECO:0000256" key="5">
    <source>
        <dbReference type="ARBA" id="ARBA00023242"/>
    </source>
</evidence>
<dbReference type="GO" id="GO:0042393">
    <property type="term" value="F:histone binding"/>
    <property type="evidence" value="ECO:0007669"/>
    <property type="project" value="TreeGrafter"/>
</dbReference>
<keyword evidence="5" id="KW-0539">Nucleus</keyword>
<protein>
    <submittedName>
        <fullName evidence="10">Nuclear autoantigenic sperm protein (inferred by orthology to a human protein)</fullName>
    </submittedName>
</protein>
<dbReference type="SUPFAM" id="SSF48452">
    <property type="entry name" value="TPR-like"/>
    <property type="match status" value="1"/>
</dbReference>
<evidence type="ECO:0000256" key="4">
    <source>
        <dbReference type="ARBA" id="ARBA00022803"/>
    </source>
</evidence>
<dbReference type="InterPro" id="IPR019734">
    <property type="entry name" value="TPR_rpt"/>
</dbReference>
<feature type="region of interest" description="Disordered" evidence="7">
    <location>
        <begin position="159"/>
        <end position="232"/>
    </location>
</feature>
<dbReference type="InterPro" id="IPR011990">
    <property type="entry name" value="TPR-like_helical_dom_sf"/>
</dbReference>
<dbReference type="PROSITE" id="PS50005">
    <property type="entry name" value="TPR"/>
    <property type="match status" value="1"/>
</dbReference>
<evidence type="ECO:0000256" key="7">
    <source>
        <dbReference type="SAM" id="MobiDB-lite"/>
    </source>
</evidence>
<proteinExistence type="inferred from homology"/>
<dbReference type="AlphaFoldDB" id="A0A0M3K371"/>
<gene>
    <name evidence="8" type="ORF">ASIM_LOCUS14817</name>
</gene>
<evidence type="ECO:0000313" key="10">
    <source>
        <dbReference type="WBParaSite" id="ASIM_0001540801-mRNA-1"/>
    </source>
</evidence>
<feature type="region of interest" description="Disordered" evidence="7">
    <location>
        <begin position="1"/>
        <end position="27"/>
    </location>
</feature>
<feature type="repeat" description="TPR" evidence="6">
    <location>
        <begin position="265"/>
        <end position="298"/>
    </location>
</feature>
<dbReference type="GO" id="GO:0034080">
    <property type="term" value="P:CENP-A containing chromatin assembly"/>
    <property type="evidence" value="ECO:0007669"/>
    <property type="project" value="TreeGrafter"/>
</dbReference>
<dbReference type="Proteomes" id="UP000267096">
    <property type="component" value="Unassembled WGS sequence"/>
</dbReference>
<feature type="compositionally biased region" description="Polar residues" evidence="7">
    <location>
        <begin position="138"/>
        <end position="149"/>
    </location>
</feature>
<feature type="region of interest" description="Disordered" evidence="7">
    <location>
        <begin position="444"/>
        <end position="472"/>
    </location>
</feature>
<keyword evidence="9" id="KW-1185">Reference proteome</keyword>
<evidence type="ECO:0000256" key="6">
    <source>
        <dbReference type="PROSITE-ProRule" id="PRU00339"/>
    </source>
</evidence>
<evidence type="ECO:0000256" key="3">
    <source>
        <dbReference type="ARBA" id="ARBA00022737"/>
    </source>
</evidence>
<feature type="region of interest" description="Disordered" evidence="7">
    <location>
        <begin position="394"/>
        <end position="421"/>
    </location>
</feature>
<dbReference type="EMBL" id="UYRR01031946">
    <property type="protein sequence ID" value="VDK53436.1"/>
    <property type="molecule type" value="Genomic_DNA"/>
</dbReference>
<dbReference type="GO" id="GO:0005654">
    <property type="term" value="C:nucleoplasm"/>
    <property type="evidence" value="ECO:0007669"/>
    <property type="project" value="TreeGrafter"/>
</dbReference>
<evidence type="ECO:0000256" key="1">
    <source>
        <dbReference type="ARBA" id="ARBA00004123"/>
    </source>
</evidence>
<dbReference type="SMART" id="SM00028">
    <property type="entry name" value="TPR"/>
    <property type="match status" value="2"/>
</dbReference>
<evidence type="ECO:0000313" key="9">
    <source>
        <dbReference type="Proteomes" id="UP000267096"/>
    </source>
</evidence>
<keyword evidence="3" id="KW-0677">Repeat</keyword>
<evidence type="ECO:0000313" key="8">
    <source>
        <dbReference type="EMBL" id="VDK53436.1"/>
    </source>
</evidence>
<evidence type="ECO:0000256" key="2">
    <source>
        <dbReference type="ARBA" id="ARBA00008402"/>
    </source>
</evidence>
<feature type="compositionally biased region" description="Polar residues" evidence="7">
    <location>
        <begin position="1"/>
        <end position="12"/>
    </location>
</feature>
<dbReference type="GO" id="GO:0006335">
    <property type="term" value="P:DNA replication-dependent chromatin assembly"/>
    <property type="evidence" value="ECO:0007669"/>
    <property type="project" value="TreeGrafter"/>
</dbReference>
<dbReference type="PANTHER" id="PTHR15081:SF1">
    <property type="entry name" value="NUCLEAR AUTOANTIGENIC SPERM PROTEIN"/>
    <property type="match status" value="1"/>
</dbReference>
<feature type="region of interest" description="Disordered" evidence="7">
    <location>
        <begin position="131"/>
        <end position="150"/>
    </location>
</feature>
<dbReference type="OrthoDB" id="10666043at2759"/>
<reference evidence="10" key="1">
    <citation type="submission" date="2017-02" db="UniProtKB">
        <authorList>
            <consortium name="WormBaseParasite"/>
        </authorList>
    </citation>
    <scope>IDENTIFICATION</scope>
</reference>
<keyword evidence="4 6" id="KW-0802">TPR repeat</keyword>
<name>A0A0M3K371_ANISI</name>
<accession>A0A0M3K371</accession>
<comment type="similarity">
    <text evidence="2">Belongs to the NASP family.</text>
</comment>
<sequence length="506" mass="56220">MADSSQNSSNPNAVEEDPGEGPSVSRASRIEILMNEGKRDYLDGFFELASQKLSNALSLSSEEYGDLSPECFEPCFYYAKTLVDWTRCIPNLSETEHLSERLIIEQLHKYLSQQQQSSSQLVNREVPNEMAVQDADQSKLNGSSETVSVEQDHRLETVQCSSGHSEGAANGSGEGNQQGESLPDKEVDKNKSQDGHPDSTAEDAQSKSETEDDQELGSCDDYEEDEDEGDEDSDRMAIAWNTLQDALLICENFADGGTKWAERKAETLFALAEWYLQDTDYEEAIEALKSSVELYPDSRDRRIAAAYYELAKAYELMGESQKVTESRQKASNLLVERLAFLEKESAKTMSLGASDDAKKCSVMTEIEDLKQIVSDLKEDLIALNVADAAEDKAVKESEQFNERRSTNGKLNVDDKEGGSRNSQFLTNKFEPLFIYHISQSKMVPHSTETTTEANDATVEEQNPTEQNERRQQIESLETLLADGKKAYIVGDLQTASDKLGEASALA</sequence>
<comment type="subcellular location">
    <subcellularLocation>
        <location evidence="1">Nucleus</location>
    </subcellularLocation>
</comment>
<dbReference type="Gene3D" id="1.25.40.10">
    <property type="entry name" value="Tetratricopeptide repeat domain"/>
    <property type="match status" value="1"/>
</dbReference>
<organism evidence="10">
    <name type="scientific">Anisakis simplex</name>
    <name type="common">Herring worm</name>
    <dbReference type="NCBI Taxonomy" id="6269"/>
    <lineage>
        <taxon>Eukaryota</taxon>
        <taxon>Metazoa</taxon>
        <taxon>Ecdysozoa</taxon>
        <taxon>Nematoda</taxon>
        <taxon>Chromadorea</taxon>
        <taxon>Rhabditida</taxon>
        <taxon>Spirurina</taxon>
        <taxon>Ascaridomorpha</taxon>
        <taxon>Ascaridoidea</taxon>
        <taxon>Anisakidae</taxon>
        <taxon>Anisakis</taxon>
        <taxon>Anisakis simplex complex</taxon>
    </lineage>
</organism>
<feature type="compositionally biased region" description="Polar residues" evidence="7">
    <location>
        <begin position="444"/>
        <end position="465"/>
    </location>
</feature>
<feature type="compositionally biased region" description="Acidic residues" evidence="7">
    <location>
        <begin position="210"/>
        <end position="232"/>
    </location>
</feature>
<dbReference type="Pfam" id="PF13174">
    <property type="entry name" value="TPR_6"/>
    <property type="match status" value="1"/>
</dbReference>